<keyword evidence="2" id="KW-1185">Reference proteome</keyword>
<sequence>MYRPRASYKGRRQPMEKRYFLQEADYASYFCNWCNYCKVRSEKAVVNGIDHRRCGRCRTI</sequence>
<dbReference type="GeneID" id="36539798"/>
<dbReference type="AlphaFoldDB" id="A0A2I1CFQ8"/>
<gene>
    <name evidence="1" type="ORF">P174DRAFT_78258</name>
</gene>
<dbReference type="EMBL" id="MSZS01000002">
    <property type="protein sequence ID" value="PKX96441.1"/>
    <property type="molecule type" value="Genomic_DNA"/>
</dbReference>
<protein>
    <submittedName>
        <fullName evidence="1">Uncharacterized protein</fullName>
    </submittedName>
</protein>
<reference evidence="2" key="1">
    <citation type="journal article" date="2018" name="Proc. Natl. Acad. Sci. U.S.A.">
        <title>Linking secondary metabolites to gene clusters through genome sequencing of six diverse Aspergillus species.</title>
        <authorList>
            <person name="Kaerboelling I."/>
            <person name="Vesth T.C."/>
            <person name="Frisvad J.C."/>
            <person name="Nybo J.L."/>
            <person name="Theobald S."/>
            <person name="Kuo A."/>
            <person name="Bowyer P."/>
            <person name="Matsuda Y."/>
            <person name="Mondo S."/>
            <person name="Lyhne E.K."/>
            <person name="Kogle M.E."/>
            <person name="Clum A."/>
            <person name="Lipzen A."/>
            <person name="Salamov A."/>
            <person name="Ngan C.Y."/>
            <person name="Daum C."/>
            <person name="Chiniquy J."/>
            <person name="Barry K."/>
            <person name="LaButti K."/>
            <person name="Haridas S."/>
            <person name="Simmons B.A."/>
            <person name="Magnuson J.K."/>
            <person name="Mortensen U.H."/>
            <person name="Larsen T.O."/>
            <person name="Grigoriev I.V."/>
            <person name="Baker S.E."/>
            <person name="Andersen M.R."/>
        </authorList>
    </citation>
    <scope>NUCLEOTIDE SEQUENCE [LARGE SCALE GENOMIC DNA]</scope>
    <source>
        <strain evidence="2">IBT 16806</strain>
    </source>
</reference>
<organism evidence="1 2">
    <name type="scientific">Aspergillus novofumigatus (strain IBT 16806)</name>
    <dbReference type="NCBI Taxonomy" id="1392255"/>
    <lineage>
        <taxon>Eukaryota</taxon>
        <taxon>Fungi</taxon>
        <taxon>Dikarya</taxon>
        <taxon>Ascomycota</taxon>
        <taxon>Pezizomycotina</taxon>
        <taxon>Eurotiomycetes</taxon>
        <taxon>Eurotiomycetidae</taxon>
        <taxon>Eurotiales</taxon>
        <taxon>Aspergillaceae</taxon>
        <taxon>Aspergillus</taxon>
        <taxon>Aspergillus subgen. Fumigati</taxon>
    </lineage>
</organism>
<dbReference type="Proteomes" id="UP000234474">
    <property type="component" value="Unassembled WGS sequence"/>
</dbReference>
<dbReference type="RefSeq" id="XP_024685036.1">
    <property type="nucleotide sequence ID" value="XM_024832460.1"/>
</dbReference>
<proteinExistence type="predicted"/>
<evidence type="ECO:0000313" key="1">
    <source>
        <dbReference type="EMBL" id="PKX96441.1"/>
    </source>
</evidence>
<evidence type="ECO:0000313" key="2">
    <source>
        <dbReference type="Proteomes" id="UP000234474"/>
    </source>
</evidence>
<name>A0A2I1CFQ8_ASPN1</name>
<comment type="caution">
    <text evidence="1">The sequence shown here is derived from an EMBL/GenBank/DDBJ whole genome shotgun (WGS) entry which is preliminary data.</text>
</comment>
<accession>A0A2I1CFQ8</accession>
<dbReference type="VEuPathDB" id="FungiDB:P174DRAFT_78258"/>